<sequence length="88" mass="9183">MFEEIAAYGVVVAAIAHLGRGLFAATLMPALARRWPMLLRRRGLAASSGADRPASVSPCSGCSGCAAGPRTQAHSKMLIVSSRGTKER</sequence>
<evidence type="ECO:0000313" key="3">
    <source>
        <dbReference type="Proteomes" id="UP000020218"/>
    </source>
</evidence>
<feature type="transmembrane region" description="Helical" evidence="1">
    <location>
        <begin position="6"/>
        <end position="32"/>
    </location>
</feature>
<dbReference type="EMBL" id="JFAX01000011">
    <property type="protein sequence ID" value="EXI67283.1"/>
    <property type="molecule type" value="Genomic_DNA"/>
</dbReference>
<keyword evidence="1" id="KW-1133">Transmembrane helix</keyword>
<dbReference type="PATRIC" id="fig|1454001.3.peg.2164"/>
<comment type="caution">
    <text evidence="2">The sequence shown here is derived from an EMBL/GenBank/DDBJ whole genome shotgun (WGS) entry which is preliminary data.</text>
</comment>
<keyword evidence="1" id="KW-0812">Transmembrane</keyword>
<evidence type="ECO:0000256" key="1">
    <source>
        <dbReference type="SAM" id="Phobius"/>
    </source>
</evidence>
<gene>
    <name evidence="2" type="ORF">AW08_02118</name>
</gene>
<protein>
    <submittedName>
        <fullName evidence="2">Uncharacterized protein</fullName>
    </submittedName>
</protein>
<evidence type="ECO:0000313" key="2">
    <source>
        <dbReference type="EMBL" id="EXI67283.1"/>
    </source>
</evidence>
<organism evidence="2 3">
    <name type="scientific">Candidatus Accumulibacter adjunctus</name>
    <dbReference type="NCBI Taxonomy" id="1454001"/>
    <lineage>
        <taxon>Bacteria</taxon>
        <taxon>Pseudomonadati</taxon>
        <taxon>Pseudomonadota</taxon>
        <taxon>Betaproteobacteria</taxon>
        <taxon>Candidatus Accumulibacter</taxon>
    </lineage>
</organism>
<accession>A0A011MC16</accession>
<dbReference type="STRING" id="1454001.AW08_02118"/>
<dbReference type="AlphaFoldDB" id="A0A011MC16"/>
<keyword evidence="3" id="KW-1185">Reference proteome</keyword>
<keyword evidence="1" id="KW-0472">Membrane</keyword>
<name>A0A011MC16_9PROT</name>
<reference evidence="2" key="1">
    <citation type="submission" date="2014-02" db="EMBL/GenBank/DDBJ databases">
        <title>Expanding our view of genomic diversity in Candidatus Accumulibacter clades.</title>
        <authorList>
            <person name="Skennerton C.T."/>
            <person name="Barr J.J."/>
            <person name="Slater F.R."/>
            <person name="Bond P.L."/>
            <person name="Tyson G.W."/>
        </authorList>
    </citation>
    <scope>NUCLEOTIDE SEQUENCE [LARGE SCALE GENOMIC DNA]</scope>
</reference>
<dbReference type="Proteomes" id="UP000020218">
    <property type="component" value="Unassembled WGS sequence"/>
</dbReference>
<proteinExistence type="predicted"/>